<name>A0A1G7E8T9_RHOCA</name>
<gene>
    <name evidence="2" type="ORF">SAMN04244550_00695</name>
</gene>
<dbReference type="Gene3D" id="3.40.50.10090">
    <property type="match status" value="2"/>
</dbReference>
<dbReference type="Pfam" id="PF02602">
    <property type="entry name" value="HEM4"/>
    <property type="match status" value="1"/>
</dbReference>
<dbReference type="InterPro" id="IPR036108">
    <property type="entry name" value="4pyrrol_syn_uPrphyn_synt_sf"/>
</dbReference>
<feature type="domain" description="Tetrapyrrole biosynthesis uroporphyrinogen III synthase" evidence="1">
    <location>
        <begin position="35"/>
        <end position="225"/>
    </location>
</feature>
<dbReference type="GO" id="GO:0033014">
    <property type="term" value="P:tetrapyrrole biosynthetic process"/>
    <property type="evidence" value="ECO:0007669"/>
    <property type="project" value="InterPro"/>
</dbReference>
<reference evidence="2 3" key="1">
    <citation type="submission" date="2016-10" db="EMBL/GenBank/DDBJ databases">
        <authorList>
            <person name="de Groot N.N."/>
        </authorList>
    </citation>
    <scope>NUCLEOTIDE SEQUENCE [LARGE SCALE GENOMIC DNA]</scope>
    <source>
        <strain evidence="3">DSM 938 / 37b4</strain>
    </source>
</reference>
<dbReference type="AlphaFoldDB" id="A0A1G7E8T9"/>
<dbReference type="GO" id="GO:0004852">
    <property type="term" value="F:uroporphyrinogen-III synthase activity"/>
    <property type="evidence" value="ECO:0007669"/>
    <property type="project" value="InterPro"/>
</dbReference>
<protein>
    <submittedName>
        <fullName evidence="2">Uroporphyrinogen-III synthase</fullName>
    </submittedName>
</protein>
<dbReference type="EMBL" id="FNAY01000002">
    <property type="protein sequence ID" value="SDE60072.1"/>
    <property type="molecule type" value="Genomic_DNA"/>
</dbReference>
<evidence type="ECO:0000259" key="1">
    <source>
        <dbReference type="Pfam" id="PF02602"/>
    </source>
</evidence>
<dbReference type="CDD" id="cd06578">
    <property type="entry name" value="HemD"/>
    <property type="match status" value="1"/>
</dbReference>
<accession>A0A1G7E8T9</accession>
<dbReference type="Proteomes" id="UP000183812">
    <property type="component" value="Unassembled WGS sequence"/>
</dbReference>
<evidence type="ECO:0000313" key="2">
    <source>
        <dbReference type="EMBL" id="SDE60072.1"/>
    </source>
</evidence>
<organism evidence="2 3">
    <name type="scientific">Rhodobacter capsulatus</name>
    <name type="common">Rhodopseudomonas capsulata</name>
    <dbReference type="NCBI Taxonomy" id="1061"/>
    <lineage>
        <taxon>Bacteria</taxon>
        <taxon>Pseudomonadati</taxon>
        <taxon>Pseudomonadota</taxon>
        <taxon>Alphaproteobacteria</taxon>
        <taxon>Rhodobacterales</taxon>
        <taxon>Rhodobacter group</taxon>
        <taxon>Rhodobacter</taxon>
    </lineage>
</organism>
<evidence type="ECO:0000313" key="3">
    <source>
        <dbReference type="Proteomes" id="UP000183812"/>
    </source>
</evidence>
<proteinExistence type="predicted"/>
<dbReference type="InterPro" id="IPR003754">
    <property type="entry name" value="4pyrrol_synth_uPrphyn_synth"/>
</dbReference>
<dbReference type="RefSeq" id="WP_074552838.1">
    <property type="nucleotide sequence ID" value="NZ_CP119563.1"/>
</dbReference>
<dbReference type="SUPFAM" id="SSF69618">
    <property type="entry name" value="HemD-like"/>
    <property type="match status" value="1"/>
</dbReference>
<sequence>MSTPFRPPLLLTRPRAGSERFAAQFRARMGADCPVLIAPLLETEPTGAELPAADALVLTSEQAVGPVAASALAGHPAFCVGERTAEVARKAGFSILGIAPDAVHLLELILAAPDPGLILHTRGNEAAMPLAERLTAAGRRAAEVIVYAQVPRPPSAEMRALLATPGPVLVPIFSPNSGKLLAAAARGARAELRLVAISENAAQTCTGLPATTLQIAARPDAEALLDALVALA</sequence>